<dbReference type="InterPro" id="IPR001509">
    <property type="entry name" value="Epimerase_deHydtase"/>
</dbReference>
<protein>
    <submittedName>
        <fullName evidence="3">SDR family oxidoreductase</fullName>
    </submittedName>
</protein>
<feature type="region of interest" description="Disordered" evidence="1">
    <location>
        <begin position="245"/>
        <end position="273"/>
    </location>
</feature>
<organism evidence="3 4">
    <name type="scientific">Microbacterium soli</name>
    <dbReference type="NCBI Taxonomy" id="446075"/>
    <lineage>
        <taxon>Bacteria</taxon>
        <taxon>Bacillati</taxon>
        <taxon>Actinomycetota</taxon>
        <taxon>Actinomycetes</taxon>
        <taxon>Micrococcales</taxon>
        <taxon>Microbacteriaceae</taxon>
        <taxon>Microbacterium</taxon>
    </lineage>
</organism>
<proteinExistence type="predicted"/>
<dbReference type="InterPro" id="IPR036291">
    <property type="entry name" value="NAD(P)-bd_dom_sf"/>
</dbReference>
<dbReference type="PANTHER" id="PTHR12126">
    <property type="entry name" value="NADH-UBIQUINONE OXIDOREDUCTASE 39 KDA SUBUNIT-RELATED"/>
    <property type="match status" value="1"/>
</dbReference>
<sequence length="273" mass="29403">MRITVIGGTGLIGTRVVRMLREGGHEVFAAARATGVNSYTGEGVAEALDGAEVVVDVSNSSYTDEAAAQEFFYASTLNLLSYGADAGVRHHVALSVVGTDRLARGQGGYFIAKQQQERLITTSGRPYTLVHATQFFEFIRDITDHAMRSHAMSVADVLIQPMAADDVARAVVRAAVGEPRSGMVEWGGPEVFSLRDIASMDLHARHDDREVAADPLGTYFGARLDRRDLLPEATATLAPTRYRDWRKRTTGAGTAPVTSAGPVTSARHERSSL</sequence>
<dbReference type="Pfam" id="PF01370">
    <property type="entry name" value="Epimerase"/>
    <property type="match status" value="1"/>
</dbReference>
<dbReference type="SUPFAM" id="SSF51735">
    <property type="entry name" value="NAD(P)-binding Rossmann-fold domains"/>
    <property type="match status" value="1"/>
</dbReference>
<evidence type="ECO:0000256" key="1">
    <source>
        <dbReference type="SAM" id="MobiDB-lite"/>
    </source>
</evidence>
<dbReference type="PANTHER" id="PTHR12126:SF11">
    <property type="entry name" value="NADH DEHYDROGENASE [UBIQUINONE] 1 ALPHA SUBCOMPLEX SUBUNIT 9, MITOCHONDRIAL"/>
    <property type="match status" value="1"/>
</dbReference>
<evidence type="ECO:0000259" key="2">
    <source>
        <dbReference type="Pfam" id="PF01370"/>
    </source>
</evidence>
<dbReference type="InterPro" id="IPR051207">
    <property type="entry name" value="ComplexI_NDUFA9_subunit"/>
</dbReference>
<dbReference type="EMBL" id="BAABCP010000001">
    <property type="protein sequence ID" value="GAA3935757.1"/>
    <property type="molecule type" value="Genomic_DNA"/>
</dbReference>
<evidence type="ECO:0000313" key="4">
    <source>
        <dbReference type="Proteomes" id="UP001501591"/>
    </source>
</evidence>
<dbReference type="Gene3D" id="3.40.50.720">
    <property type="entry name" value="NAD(P)-binding Rossmann-like Domain"/>
    <property type="match status" value="1"/>
</dbReference>
<reference evidence="4" key="1">
    <citation type="journal article" date="2019" name="Int. J. Syst. Evol. Microbiol.">
        <title>The Global Catalogue of Microorganisms (GCM) 10K type strain sequencing project: providing services to taxonomists for standard genome sequencing and annotation.</title>
        <authorList>
            <consortium name="The Broad Institute Genomics Platform"/>
            <consortium name="The Broad Institute Genome Sequencing Center for Infectious Disease"/>
            <person name="Wu L."/>
            <person name="Ma J."/>
        </authorList>
    </citation>
    <scope>NUCLEOTIDE SEQUENCE [LARGE SCALE GENOMIC DNA]</scope>
    <source>
        <strain evidence="4">JCM 17024</strain>
    </source>
</reference>
<evidence type="ECO:0000313" key="3">
    <source>
        <dbReference type="EMBL" id="GAA3935757.1"/>
    </source>
</evidence>
<name>A0ABP7N346_9MICO</name>
<accession>A0ABP7N346</accession>
<keyword evidence="4" id="KW-1185">Reference proteome</keyword>
<dbReference type="Proteomes" id="UP001501591">
    <property type="component" value="Unassembled WGS sequence"/>
</dbReference>
<dbReference type="RefSeq" id="WP_344818683.1">
    <property type="nucleotide sequence ID" value="NZ_BAABCP010000001.1"/>
</dbReference>
<comment type="caution">
    <text evidence="3">The sequence shown here is derived from an EMBL/GenBank/DDBJ whole genome shotgun (WGS) entry which is preliminary data.</text>
</comment>
<gene>
    <name evidence="3" type="ORF">GCM10022383_12670</name>
</gene>
<feature type="domain" description="NAD-dependent epimerase/dehydratase" evidence="2">
    <location>
        <begin position="3"/>
        <end position="72"/>
    </location>
</feature>